<dbReference type="PROSITE" id="PS50931">
    <property type="entry name" value="HTH_LYSR"/>
    <property type="match status" value="1"/>
</dbReference>
<feature type="domain" description="HTH lysR-type" evidence="5">
    <location>
        <begin position="8"/>
        <end position="65"/>
    </location>
</feature>
<protein>
    <submittedName>
        <fullName evidence="6">LysR family transcriptional regulator</fullName>
    </submittedName>
</protein>
<dbReference type="PANTHER" id="PTHR30427">
    <property type="entry name" value="TRANSCRIPTIONAL ACTIVATOR PROTEIN LYSR"/>
    <property type="match status" value="1"/>
</dbReference>
<evidence type="ECO:0000259" key="5">
    <source>
        <dbReference type="PROSITE" id="PS50931"/>
    </source>
</evidence>
<gene>
    <name evidence="6" type="ORF">H0A72_05260</name>
</gene>
<sequence>MYAMNKQLNYRQTEILWAIVMAGSISGAARLLNISQPAVSRMLGQIEKQLSTRLFERIRGKLQPTQDVRSLFEEIERAQRVMGRINDIADTLADRSGGGLNLGSIPSLVHQFLPRVMADFQRLRPNVLMRIHSDIVHKLVSAVLQGEVEVGFIVLLTEHPYLTVLPLMEGRMVAAVPAGHALAAKRQTTLAELAEHPQIVTGTRMPYGMLALSAMDSQGLQYRISADVPWSQQACALVNADMGVALIDEFTAAQNIWPNVRIVPLKERIPLQVNIIHARERKLSEAADTFIQLARSRASETAAARPQA</sequence>
<organism evidence="6 7">
    <name type="scientific">Parapusillimonas granuli</name>
    <dbReference type="NCBI Taxonomy" id="380911"/>
    <lineage>
        <taxon>Bacteria</taxon>
        <taxon>Pseudomonadati</taxon>
        <taxon>Pseudomonadota</taxon>
        <taxon>Betaproteobacteria</taxon>
        <taxon>Burkholderiales</taxon>
        <taxon>Alcaligenaceae</taxon>
        <taxon>Parapusillimonas</taxon>
    </lineage>
</organism>
<dbReference type="SUPFAM" id="SSF46785">
    <property type="entry name" value="Winged helix' DNA-binding domain"/>
    <property type="match status" value="1"/>
</dbReference>
<keyword evidence="7" id="KW-1185">Reference proteome</keyword>
<dbReference type="Gene3D" id="3.40.190.290">
    <property type="match status" value="1"/>
</dbReference>
<dbReference type="InterPro" id="IPR005119">
    <property type="entry name" value="LysR_subst-bd"/>
</dbReference>
<comment type="caution">
    <text evidence="6">The sequence shown here is derived from an EMBL/GenBank/DDBJ whole genome shotgun (WGS) entry which is preliminary data.</text>
</comment>
<dbReference type="AlphaFoldDB" id="A0A853FYG3"/>
<dbReference type="Gene3D" id="1.10.10.10">
    <property type="entry name" value="Winged helix-like DNA-binding domain superfamily/Winged helix DNA-binding domain"/>
    <property type="match status" value="1"/>
</dbReference>
<keyword evidence="3" id="KW-0238">DNA-binding</keyword>
<dbReference type="Proteomes" id="UP000559809">
    <property type="component" value="Unassembled WGS sequence"/>
</dbReference>
<dbReference type="InterPro" id="IPR037424">
    <property type="entry name" value="NocR_PBP2"/>
</dbReference>
<dbReference type="GO" id="GO:0003700">
    <property type="term" value="F:DNA-binding transcription factor activity"/>
    <property type="evidence" value="ECO:0007669"/>
    <property type="project" value="InterPro"/>
</dbReference>
<proteinExistence type="inferred from homology"/>
<dbReference type="EMBL" id="JACCEM010000002">
    <property type="protein sequence ID" value="NYT48712.1"/>
    <property type="molecule type" value="Genomic_DNA"/>
</dbReference>
<comment type="similarity">
    <text evidence="1">Belongs to the LysR transcriptional regulatory family.</text>
</comment>
<evidence type="ECO:0000256" key="3">
    <source>
        <dbReference type="ARBA" id="ARBA00023125"/>
    </source>
</evidence>
<dbReference type="InterPro" id="IPR036390">
    <property type="entry name" value="WH_DNA-bd_sf"/>
</dbReference>
<evidence type="ECO:0000256" key="4">
    <source>
        <dbReference type="ARBA" id="ARBA00023163"/>
    </source>
</evidence>
<evidence type="ECO:0000256" key="2">
    <source>
        <dbReference type="ARBA" id="ARBA00023015"/>
    </source>
</evidence>
<dbReference type="CDD" id="cd08415">
    <property type="entry name" value="PBP2_LysR_opines_like"/>
    <property type="match status" value="1"/>
</dbReference>
<dbReference type="Pfam" id="PF03466">
    <property type="entry name" value="LysR_substrate"/>
    <property type="match status" value="1"/>
</dbReference>
<dbReference type="GO" id="GO:0005524">
    <property type="term" value="F:ATP binding"/>
    <property type="evidence" value="ECO:0007669"/>
    <property type="project" value="InterPro"/>
</dbReference>
<name>A0A853FYG3_9BURK</name>
<dbReference type="InterPro" id="IPR036388">
    <property type="entry name" value="WH-like_DNA-bd_sf"/>
</dbReference>
<reference evidence="6 7" key="1">
    <citation type="submission" date="2020-07" db="EMBL/GenBank/DDBJ databases">
        <title>Taxonomic revisions and descriptions of new bacterial species based on genomic comparisons in the high-G+C-content subgroup of the family Alcaligenaceae.</title>
        <authorList>
            <person name="Szabo A."/>
            <person name="Felfoldi T."/>
        </authorList>
    </citation>
    <scope>NUCLEOTIDE SEQUENCE [LARGE SCALE GENOMIC DNA]</scope>
    <source>
        <strain evidence="6 7">LMG 24012</strain>
    </source>
</reference>
<dbReference type="GO" id="GO:0006260">
    <property type="term" value="P:DNA replication"/>
    <property type="evidence" value="ECO:0007669"/>
    <property type="project" value="InterPro"/>
</dbReference>
<evidence type="ECO:0000313" key="6">
    <source>
        <dbReference type="EMBL" id="NYT48712.1"/>
    </source>
</evidence>
<dbReference type="GO" id="GO:0043565">
    <property type="term" value="F:sequence-specific DNA binding"/>
    <property type="evidence" value="ECO:0007669"/>
    <property type="project" value="TreeGrafter"/>
</dbReference>
<evidence type="ECO:0000313" key="7">
    <source>
        <dbReference type="Proteomes" id="UP000559809"/>
    </source>
</evidence>
<dbReference type="PROSITE" id="PS00847">
    <property type="entry name" value="MCM_1"/>
    <property type="match status" value="1"/>
</dbReference>
<accession>A0A853FYG3</accession>
<dbReference type="PANTHER" id="PTHR30427:SF1">
    <property type="entry name" value="TRANSCRIPTIONAL ACTIVATOR PROTEIN LYSR"/>
    <property type="match status" value="1"/>
</dbReference>
<keyword evidence="2" id="KW-0805">Transcription regulation</keyword>
<dbReference type="GO" id="GO:0010628">
    <property type="term" value="P:positive regulation of gene expression"/>
    <property type="evidence" value="ECO:0007669"/>
    <property type="project" value="TreeGrafter"/>
</dbReference>
<keyword evidence="4" id="KW-0804">Transcription</keyword>
<evidence type="ECO:0000256" key="1">
    <source>
        <dbReference type="ARBA" id="ARBA00009437"/>
    </source>
</evidence>
<dbReference type="SUPFAM" id="SSF53850">
    <property type="entry name" value="Periplasmic binding protein-like II"/>
    <property type="match status" value="1"/>
</dbReference>
<dbReference type="PRINTS" id="PR00039">
    <property type="entry name" value="HTHLYSR"/>
</dbReference>
<dbReference type="Pfam" id="PF00126">
    <property type="entry name" value="HTH_1"/>
    <property type="match status" value="1"/>
</dbReference>
<dbReference type="InterPro" id="IPR000847">
    <property type="entry name" value="LysR_HTH_N"/>
</dbReference>
<dbReference type="InterPro" id="IPR018525">
    <property type="entry name" value="MCM_CS"/>
</dbReference>